<name>V6TP80_GIAIN</name>
<accession>V6TP80</accession>
<evidence type="ECO:0000313" key="2">
    <source>
        <dbReference type="EMBL" id="ESU40773.1"/>
    </source>
</evidence>
<dbReference type="VEuPathDB" id="GiardiaDB:QR46_4509"/>
<dbReference type="GO" id="GO:0004842">
    <property type="term" value="F:ubiquitin-protein transferase activity"/>
    <property type="evidence" value="ECO:0007669"/>
    <property type="project" value="TreeGrafter"/>
</dbReference>
<feature type="domain" description="Copine C-terminal" evidence="1">
    <location>
        <begin position="5"/>
        <end position="152"/>
    </location>
</feature>
<dbReference type="PANTHER" id="PTHR45751:SF11">
    <property type="entry name" value="COPINE FAMILY PROTEIN 2"/>
    <property type="match status" value="1"/>
</dbReference>
<dbReference type="GO" id="GO:0005634">
    <property type="term" value="C:nucleus"/>
    <property type="evidence" value="ECO:0007669"/>
    <property type="project" value="TreeGrafter"/>
</dbReference>
<dbReference type="SUPFAM" id="SSF53300">
    <property type="entry name" value="vWA-like"/>
    <property type="match status" value="1"/>
</dbReference>
<dbReference type="InterPro" id="IPR052079">
    <property type="entry name" value="E3_ligase/Copine_domain"/>
</dbReference>
<dbReference type="InterPro" id="IPR010734">
    <property type="entry name" value="Copine_C"/>
</dbReference>
<gene>
    <name evidence="2" type="ORF">GSB_153098</name>
</gene>
<reference evidence="2 3" key="2">
    <citation type="journal article" date="2013" name="Genome Biol. Evol.">
        <title>Genome sequencing of Giardia lamblia genotypes A2 and B isolates (DH and GS) and comparative analysis with the genomes of genotypes A1 and E (WB and Pig).</title>
        <authorList>
            <person name="Adam R.D."/>
            <person name="Dahlstrom E.W."/>
            <person name="Martens C.A."/>
            <person name="Bruno D.P."/>
            <person name="Barbian K.D."/>
            <person name="Ricklefs S.M."/>
            <person name="Hernandez M.M."/>
            <person name="Narla N.P."/>
            <person name="Patel R.B."/>
            <person name="Porcella S.F."/>
            <person name="Nash T.E."/>
        </authorList>
    </citation>
    <scope>NUCLEOTIDE SEQUENCE [LARGE SCALE GENOMIC DNA]</scope>
    <source>
        <strain evidence="2 3">GS</strain>
    </source>
</reference>
<reference evidence="3" key="1">
    <citation type="submission" date="2012-02" db="EMBL/GenBank/DDBJ databases">
        <title>Genome sequencing of Giardia lamblia Genotypes A2 and B isolates (DH and GS) and comparative analysis with the genomes of Genotypes A1 and E (WB and Pig).</title>
        <authorList>
            <person name="Adam R."/>
            <person name="Dahlstrom E."/>
            <person name="Martens C."/>
            <person name="Bruno D."/>
            <person name="Barbian K."/>
            <person name="Porcella S.F."/>
            <person name="Nash T."/>
        </authorList>
    </citation>
    <scope>NUCLEOTIDE SEQUENCE</scope>
    <source>
        <strain evidence="3">GS</strain>
    </source>
</reference>
<dbReference type="VEuPathDB" id="GiardiaDB:DHA2_153817"/>
<dbReference type="Gene3D" id="3.40.50.410">
    <property type="entry name" value="von Willebrand factor, type A domain"/>
    <property type="match status" value="1"/>
</dbReference>
<dbReference type="VEuPathDB" id="GiardiaDB:GL50803_0029490"/>
<dbReference type="Pfam" id="PF07002">
    <property type="entry name" value="Copine"/>
    <property type="match status" value="1"/>
</dbReference>
<comment type="caution">
    <text evidence="2">The sequence shown here is derived from an EMBL/GenBank/DDBJ whole genome shotgun (WGS) entry which is preliminary data.</text>
</comment>
<proteinExistence type="predicted"/>
<dbReference type="VEuPathDB" id="GiardiaDB:GL50581_2716"/>
<dbReference type="Proteomes" id="UP000018040">
    <property type="component" value="Unassembled WGS sequence"/>
</dbReference>
<sequence length="156" mass="17596">MYPDQEDPHFCGFDAVRKAYEHIAPQIEMSGPTTFAPMIKQAIEICKESDNQYIILLLLTDGDVSDMDADMKALQEASNNPVSVVAVGLGDGPFKRMRILEDSISGRKFSNFHFVNFTKMEVEAKECASPDLMLATAMMQKIPYQYAFVKRLGYLR</sequence>
<protein>
    <submittedName>
        <fullName evidence="2">Phospholipid-binding Copine Family Protein</fullName>
    </submittedName>
</protein>
<dbReference type="GO" id="GO:0016567">
    <property type="term" value="P:protein ubiquitination"/>
    <property type="evidence" value="ECO:0007669"/>
    <property type="project" value="TreeGrafter"/>
</dbReference>
<dbReference type="AlphaFoldDB" id="V6TP80"/>
<dbReference type="EMBL" id="AHHH01000175">
    <property type="protein sequence ID" value="ESU40773.1"/>
    <property type="molecule type" value="Genomic_DNA"/>
</dbReference>
<evidence type="ECO:0000313" key="3">
    <source>
        <dbReference type="Proteomes" id="UP000018040"/>
    </source>
</evidence>
<dbReference type="InterPro" id="IPR036465">
    <property type="entry name" value="vWFA_dom_sf"/>
</dbReference>
<dbReference type="PANTHER" id="PTHR45751">
    <property type="entry name" value="COPINE FAMILY PROTEIN 1"/>
    <property type="match status" value="1"/>
</dbReference>
<dbReference type="OrthoDB" id="5855668at2759"/>
<organism evidence="2 3">
    <name type="scientific">Giardia intestinalis</name>
    <name type="common">Giardia lamblia</name>
    <dbReference type="NCBI Taxonomy" id="5741"/>
    <lineage>
        <taxon>Eukaryota</taxon>
        <taxon>Metamonada</taxon>
        <taxon>Diplomonadida</taxon>
        <taxon>Hexamitidae</taxon>
        <taxon>Giardiinae</taxon>
        <taxon>Giardia</taxon>
    </lineage>
</organism>
<evidence type="ECO:0000259" key="1">
    <source>
        <dbReference type="Pfam" id="PF07002"/>
    </source>
</evidence>